<dbReference type="SUPFAM" id="SSF53254">
    <property type="entry name" value="Phosphoglycerate mutase-like"/>
    <property type="match status" value="1"/>
</dbReference>
<organism evidence="5 6">
    <name type="scientific">Larinioides sclopetarius</name>
    <dbReference type="NCBI Taxonomy" id="280406"/>
    <lineage>
        <taxon>Eukaryota</taxon>
        <taxon>Metazoa</taxon>
        <taxon>Ecdysozoa</taxon>
        <taxon>Arthropoda</taxon>
        <taxon>Chelicerata</taxon>
        <taxon>Arachnida</taxon>
        <taxon>Araneae</taxon>
        <taxon>Araneomorphae</taxon>
        <taxon>Entelegynae</taxon>
        <taxon>Araneoidea</taxon>
        <taxon>Araneidae</taxon>
        <taxon>Larinioides</taxon>
    </lineage>
</organism>
<dbReference type="GO" id="GO:0003993">
    <property type="term" value="F:acid phosphatase activity"/>
    <property type="evidence" value="ECO:0007669"/>
    <property type="project" value="UniProtKB-EC"/>
</dbReference>
<dbReference type="Pfam" id="PF00328">
    <property type="entry name" value="His_Phos_2"/>
    <property type="match status" value="1"/>
</dbReference>
<comment type="similarity">
    <text evidence="2">Belongs to the histidine acid phosphatase family.</text>
</comment>
<evidence type="ECO:0000313" key="5">
    <source>
        <dbReference type="EMBL" id="CAL1281711.1"/>
    </source>
</evidence>
<feature type="transmembrane region" description="Helical" evidence="3">
    <location>
        <begin position="378"/>
        <end position="398"/>
    </location>
</feature>
<dbReference type="PROSITE" id="PS00616">
    <property type="entry name" value="HIS_ACID_PHOSPHAT_1"/>
    <property type="match status" value="1"/>
</dbReference>
<protein>
    <recommendedName>
        <fullName evidence="7">Acid phosphatase</fullName>
    </recommendedName>
</protein>
<reference evidence="5 6" key="1">
    <citation type="submission" date="2024-04" db="EMBL/GenBank/DDBJ databases">
        <authorList>
            <person name="Rising A."/>
            <person name="Reimegard J."/>
            <person name="Sonavane S."/>
            <person name="Akerstrom W."/>
            <person name="Nylinder S."/>
            <person name="Hedman E."/>
            <person name="Kallberg Y."/>
        </authorList>
    </citation>
    <scope>NUCLEOTIDE SEQUENCE [LARGE SCALE GENOMIC DNA]</scope>
</reference>
<evidence type="ECO:0000256" key="4">
    <source>
        <dbReference type="SAM" id="SignalP"/>
    </source>
</evidence>
<dbReference type="Proteomes" id="UP001497382">
    <property type="component" value="Unassembled WGS sequence"/>
</dbReference>
<evidence type="ECO:0000256" key="2">
    <source>
        <dbReference type="ARBA" id="ARBA00005375"/>
    </source>
</evidence>
<evidence type="ECO:0000313" key="6">
    <source>
        <dbReference type="Proteomes" id="UP001497382"/>
    </source>
</evidence>
<keyword evidence="3" id="KW-0472">Membrane</keyword>
<evidence type="ECO:0000256" key="1">
    <source>
        <dbReference type="ARBA" id="ARBA00000032"/>
    </source>
</evidence>
<keyword evidence="3" id="KW-1133">Transmembrane helix</keyword>
<keyword evidence="4" id="KW-0732">Signal</keyword>
<feature type="signal peptide" evidence="4">
    <location>
        <begin position="1"/>
        <end position="20"/>
    </location>
</feature>
<dbReference type="CDD" id="cd07061">
    <property type="entry name" value="HP_HAP_like"/>
    <property type="match status" value="1"/>
</dbReference>
<dbReference type="PANTHER" id="PTHR11567">
    <property type="entry name" value="ACID PHOSPHATASE-RELATED"/>
    <property type="match status" value="1"/>
</dbReference>
<sequence>MKQLLLFVLTWILLLGQAFSEENKLLFVQILFRHGDRAPIDLYPNDPNPPSVWPEGLAALTTLGKKQQYALGNYFRARYDNFTTSSPLEVNVISSQADRCLKSAETNMASFYAPDRKWSFDNNLPWQPIAIHYLPKNQDKYLESDSDCPRAEEEKQKVLNSPEGQKFLKEHEEMFKNLSNLSGYLIANWTKASYFHDVILIEKKYNLTVPTWVEPYWNELTNVSNLSFFWSYNSPLLHRLRAGPLIQRIIQRMNQKINGDIPHLKFQIYSAHDTTIALVLDALNLFNMIAPPYCSALLFELFEMPDGVKTIRMLYQNSSKVEEKIDPPHILILDGCTEFCPLEYFINYTKSLMPEDWNQECQLDKTFVEKIQERKVTIGWFLILIAVIMAVMSVFLLWRMYSRRQDKNKFCHTLPFLSGYSDIEDGK</sequence>
<dbReference type="Gene3D" id="3.40.50.1240">
    <property type="entry name" value="Phosphoglycerate mutase-like"/>
    <property type="match status" value="1"/>
</dbReference>
<dbReference type="InterPro" id="IPR033379">
    <property type="entry name" value="Acid_Pase_AS"/>
</dbReference>
<dbReference type="PROSITE" id="PS00778">
    <property type="entry name" value="HIS_ACID_PHOSPHAT_2"/>
    <property type="match status" value="1"/>
</dbReference>
<dbReference type="AlphaFoldDB" id="A0AAV2ACK2"/>
<dbReference type="PANTHER" id="PTHR11567:SF210">
    <property type="entry name" value="ACID PHOSPHATASE 5-RELATED"/>
    <property type="match status" value="1"/>
</dbReference>
<evidence type="ECO:0008006" key="7">
    <source>
        <dbReference type="Google" id="ProtNLM"/>
    </source>
</evidence>
<dbReference type="EMBL" id="CAXIEN010000148">
    <property type="protein sequence ID" value="CAL1281711.1"/>
    <property type="molecule type" value="Genomic_DNA"/>
</dbReference>
<accession>A0AAV2ACK2</accession>
<comment type="catalytic activity">
    <reaction evidence="1">
        <text>a phosphate monoester + H2O = an alcohol + phosphate</text>
        <dbReference type="Rhea" id="RHEA:15017"/>
        <dbReference type="ChEBI" id="CHEBI:15377"/>
        <dbReference type="ChEBI" id="CHEBI:30879"/>
        <dbReference type="ChEBI" id="CHEBI:43474"/>
        <dbReference type="ChEBI" id="CHEBI:67140"/>
        <dbReference type="EC" id="3.1.3.2"/>
    </reaction>
</comment>
<comment type="caution">
    <text evidence="5">The sequence shown here is derived from an EMBL/GenBank/DDBJ whole genome shotgun (WGS) entry which is preliminary data.</text>
</comment>
<dbReference type="InterPro" id="IPR029033">
    <property type="entry name" value="His_PPase_superfam"/>
</dbReference>
<dbReference type="InterPro" id="IPR000560">
    <property type="entry name" value="His_Pase_clade-2"/>
</dbReference>
<dbReference type="InterPro" id="IPR050645">
    <property type="entry name" value="Histidine_acid_phosphatase"/>
</dbReference>
<evidence type="ECO:0000256" key="3">
    <source>
        <dbReference type="SAM" id="Phobius"/>
    </source>
</evidence>
<keyword evidence="3" id="KW-0812">Transmembrane</keyword>
<name>A0AAV2ACK2_9ARAC</name>
<gene>
    <name evidence="5" type="ORF">LARSCL_LOCUS11724</name>
</gene>
<proteinExistence type="inferred from homology"/>
<keyword evidence="6" id="KW-1185">Reference proteome</keyword>
<feature type="chain" id="PRO_5043898106" description="Acid phosphatase" evidence="4">
    <location>
        <begin position="21"/>
        <end position="427"/>
    </location>
</feature>